<organism evidence="1 2">
    <name type="scientific">Pseudopithomyces chartarum</name>
    <dbReference type="NCBI Taxonomy" id="1892770"/>
    <lineage>
        <taxon>Eukaryota</taxon>
        <taxon>Fungi</taxon>
        <taxon>Dikarya</taxon>
        <taxon>Ascomycota</taxon>
        <taxon>Pezizomycotina</taxon>
        <taxon>Dothideomycetes</taxon>
        <taxon>Pleosporomycetidae</taxon>
        <taxon>Pleosporales</taxon>
        <taxon>Massarineae</taxon>
        <taxon>Didymosphaeriaceae</taxon>
        <taxon>Pseudopithomyces</taxon>
    </lineage>
</organism>
<sequence length="384" mass="44168">MDQDMVDHEGELQQVLQAHTSQGRDTTPGLLTLARRMEHEETEQFHVDLTIMDFLAYKATDLIFEWRASTDPHQSDLPSALVTMTDEWRTFLKHKHSGRRLNNQAAFRSRLLQFSLLFTHRLNHEQTWTTLESLNDLRAQNKRRRQYWEAAGHEPALRRRFDPSSEFPLADGALAENRNNLASSIGQPQEKRRWVTDLEGTPTLHCLLSLFVELTAARVHLGDWVPGDGWMDLVGQFMLQAVLEEYLLNGAYGEEAFNTIFAFGCPQTSRRPDDGSDVDSMRTLFCSEGNPREQIAGWAQVKQRYIDELLPSSQSPVSFVSAMETAQERHPYVDFENSLISFLKYLHDELVKPDLVQVEEGRITLHGNELPESESRDMIRRMGL</sequence>
<dbReference type="AlphaFoldDB" id="A0AAN6LU22"/>
<dbReference type="EMBL" id="WVTA01000009">
    <property type="protein sequence ID" value="KAK3207286.1"/>
    <property type="molecule type" value="Genomic_DNA"/>
</dbReference>
<evidence type="ECO:0000313" key="1">
    <source>
        <dbReference type="EMBL" id="KAK3207286.1"/>
    </source>
</evidence>
<name>A0AAN6LU22_9PLEO</name>
<reference evidence="1 2" key="1">
    <citation type="submission" date="2021-02" db="EMBL/GenBank/DDBJ databases">
        <title>Genome assembly of Pseudopithomyces chartarum.</title>
        <authorList>
            <person name="Jauregui R."/>
            <person name="Singh J."/>
            <person name="Voisey C."/>
        </authorList>
    </citation>
    <scope>NUCLEOTIDE SEQUENCE [LARGE SCALE GENOMIC DNA]</scope>
    <source>
        <strain evidence="1 2">AGR01</strain>
    </source>
</reference>
<evidence type="ECO:0000313" key="2">
    <source>
        <dbReference type="Proteomes" id="UP001280581"/>
    </source>
</evidence>
<comment type="caution">
    <text evidence="1">The sequence shown here is derived from an EMBL/GenBank/DDBJ whole genome shotgun (WGS) entry which is preliminary data.</text>
</comment>
<accession>A0AAN6LU22</accession>
<gene>
    <name evidence="1" type="ORF">GRF29_103g403124</name>
</gene>
<dbReference type="Proteomes" id="UP001280581">
    <property type="component" value="Unassembled WGS sequence"/>
</dbReference>
<protein>
    <submittedName>
        <fullName evidence="1">Uncharacterized protein</fullName>
    </submittedName>
</protein>
<keyword evidence="2" id="KW-1185">Reference proteome</keyword>
<proteinExistence type="predicted"/>